<organism evidence="1 2">
    <name type="scientific">Sporomusa acidovorans (strain ATCC 49682 / DSM 3132 / Mol)</name>
    <dbReference type="NCBI Taxonomy" id="1123286"/>
    <lineage>
        <taxon>Bacteria</taxon>
        <taxon>Bacillati</taxon>
        <taxon>Bacillota</taxon>
        <taxon>Negativicutes</taxon>
        <taxon>Selenomonadales</taxon>
        <taxon>Sporomusaceae</taxon>
        <taxon>Sporomusa</taxon>
    </lineage>
</organism>
<accession>A0ABZ3J1Q8</accession>
<gene>
    <name evidence="1" type="ORF">SPACI_023560</name>
</gene>
<evidence type="ECO:0000313" key="2">
    <source>
        <dbReference type="Proteomes" id="UP000216052"/>
    </source>
</evidence>
<proteinExistence type="predicted"/>
<dbReference type="Proteomes" id="UP000216052">
    <property type="component" value="Chromosome"/>
</dbReference>
<dbReference type="EMBL" id="CP155571">
    <property type="protein sequence ID" value="XFO72304.1"/>
    <property type="molecule type" value="Genomic_DNA"/>
</dbReference>
<evidence type="ECO:0000313" key="1">
    <source>
        <dbReference type="EMBL" id="XFO72304.1"/>
    </source>
</evidence>
<keyword evidence="2" id="KW-1185">Reference proteome</keyword>
<protein>
    <recommendedName>
        <fullName evidence="3">Double zinc ribbon</fullName>
    </recommendedName>
</protein>
<sequence length="49" mass="5556">MGACLSCSECGRCKYIYKKIIKCPKCGRTNLKDEKICRRCGVLLEPNKT</sequence>
<evidence type="ECO:0008006" key="3">
    <source>
        <dbReference type="Google" id="ProtNLM"/>
    </source>
</evidence>
<name>A0ABZ3J1Q8_SPOA4</name>
<reference evidence="1" key="1">
    <citation type="submission" date="2024-05" db="EMBL/GenBank/DDBJ databases">
        <title>Isolation and characterization of Sporomusa carbonis sp. nov., a carboxydotrophic hydrogenogen in the genus of Sporomusa isolated from a charcoal burning pile.</title>
        <authorList>
            <person name="Boeer T."/>
            <person name="Rosenbaum F."/>
            <person name="Eysell L."/>
            <person name="Mueller V."/>
            <person name="Daniel R."/>
            <person name="Poehlein A."/>
        </authorList>
    </citation>
    <scope>NUCLEOTIDE SEQUENCE [LARGE SCALE GENOMIC DNA]</scope>
    <source>
        <strain evidence="1">DSM 3132</strain>
    </source>
</reference>